<evidence type="ECO:0000256" key="1">
    <source>
        <dbReference type="ARBA" id="ARBA00023012"/>
    </source>
</evidence>
<dbReference type="InterPro" id="IPR011006">
    <property type="entry name" value="CheY-like_superfamily"/>
</dbReference>
<name>A0ABN8UFM2_9GAMM</name>
<dbReference type="Gene3D" id="3.40.50.2300">
    <property type="match status" value="1"/>
</dbReference>
<organism evidence="5 6">
    <name type="scientific">Pseudoalteromonas holothuriae</name>
    <dbReference type="NCBI Taxonomy" id="2963714"/>
    <lineage>
        <taxon>Bacteria</taxon>
        <taxon>Pseudomonadati</taxon>
        <taxon>Pseudomonadota</taxon>
        <taxon>Gammaproteobacteria</taxon>
        <taxon>Alteromonadales</taxon>
        <taxon>Pseudoalteromonadaceae</taxon>
        <taxon>Pseudoalteromonas</taxon>
    </lineage>
</organism>
<evidence type="ECO:0000256" key="2">
    <source>
        <dbReference type="PROSITE-ProRule" id="PRU00169"/>
    </source>
</evidence>
<dbReference type="SMART" id="SM00850">
    <property type="entry name" value="LytTR"/>
    <property type="match status" value="1"/>
</dbReference>
<feature type="modified residue" description="4-aspartylphosphate" evidence="2">
    <location>
        <position position="54"/>
    </location>
</feature>
<gene>
    <name evidence="5" type="primary">btsR_1</name>
    <name evidence="5" type="ORF">PSECIP111951_00094</name>
</gene>
<dbReference type="EMBL" id="CAMAPD010000001">
    <property type="protein sequence ID" value="CAH9049986.1"/>
    <property type="molecule type" value="Genomic_DNA"/>
</dbReference>
<evidence type="ECO:0000313" key="5">
    <source>
        <dbReference type="EMBL" id="CAH9049986.1"/>
    </source>
</evidence>
<dbReference type="InterPro" id="IPR001789">
    <property type="entry name" value="Sig_transdc_resp-reg_receiver"/>
</dbReference>
<evidence type="ECO:0000259" key="3">
    <source>
        <dbReference type="PROSITE" id="PS50110"/>
    </source>
</evidence>
<accession>A0ABN8UFM2</accession>
<feature type="domain" description="HTH LytTR-type" evidence="4">
    <location>
        <begin position="146"/>
        <end position="249"/>
    </location>
</feature>
<dbReference type="InterPro" id="IPR046947">
    <property type="entry name" value="LytR-like"/>
</dbReference>
<dbReference type="Pfam" id="PF04397">
    <property type="entry name" value="LytTR"/>
    <property type="match status" value="1"/>
</dbReference>
<dbReference type="Proteomes" id="UP001152485">
    <property type="component" value="Unassembled WGS sequence"/>
</dbReference>
<sequence>MTINCWVIDDEPAAHKGLELALQNHSDFSVVYHGYNVDEPAALSLPKPDVVFLDIEMPRQNGFALLKLWNEPLPHIVFITAYGQYAVAAFDNNALDYLLKPIEQERFNIMINKVRQHIKQQTLVLKRARVEAFYEQLKLQTSQLGLSVKTSEGLFYIKQKDILYIEAVADHLALYFADKAMLSRDSFKRLSLELDDKFFARSHKSYMINLAHVRKVEKGRFGDALLLMSNGESVKMSRRYKALLVQLNKVNNNTAT</sequence>
<dbReference type="RefSeq" id="WP_261591301.1">
    <property type="nucleotide sequence ID" value="NZ_CAMAPD010000001.1"/>
</dbReference>
<comment type="caution">
    <text evidence="5">The sequence shown here is derived from an EMBL/GenBank/DDBJ whole genome shotgun (WGS) entry which is preliminary data.</text>
</comment>
<reference evidence="5 6" key="1">
    <citation type="submission" date="2022-07" db="EMBL/GenBank/DDBJ databases">
        <authorList>
            <person name="Criscuolo A."/>
        </authorList>
    </citation>
    <scope>NUCLEOTIDE SEQUENCE [LARGE SCALE GENOMIC DNA]</scope>
    <source>
        <strain evidence="6">CIP 111951</strain>
    </source>
</reference>
<dbReference type="SMART" id="SM00448">
    <property type="entry name" value="REC"/>
    <property type="match status" value="1"/>
</dbReference>
<dbReference type="Gene3D" id="2.40.50.1020">
    <property type="entry name" value="LytTr DNA-binding domain"/>
    <property type="match status" value="1"/>
</dbReference>
<dbReference type="PANTHER" id="PTHR37299">
    <property type="entry name" value="TRANSCRIPTIONAL REGULATOR-RELATED"/>
    <property type="match status" value="1"/>
</dbReference>
<feature type="domain" description="Response regulatory" evidence="3">
    <location>
        <begin position="4"/>
        <end position="115"/>
    </location>
</feature>
<dbReference type="PROSITE" id="PS50110">
    <property type="entry name" value="RESPONSE_REGULATORY"/>
    <property type="match status" value="1"/>
</dbReference>
<proteinExistence type="predicted"/>
<dbReference type="InterPro" id="IPR007492">
    <property type="entry name" value="LytTR_DNA-bd_dom"/>
</dbReference>
<protein>
    <submittedName>
        <fullName evidence="5">Transcriptional regulatory protein BtsR</fullName>
    </submittedName>
</protein>
<dbReference type="PANTHER" id="PTHR37299:SF1">
    <property type="entry name" value="STAGE 0 SPORULATION PROTEIN A HOMOLOG"/>
    <property type="match status" value="1"/>
</dbReference>
<dbReference type="PROSITE" id="PS50930">
    <property type="entry name" value="HTH_LYTTR"/>
    <property type="match status" value="1"/>
</dbReference>
<keyword evidence="1" id="KW-0902">Two-component regulatory system</keyword>
<dbReference type="Pfam" id="PF00072">
    <property type="entry name" value="Response_reg"/>
    <property type="match status" value="1"/>
</dbReference>
<evidence type="ECO:0000259" key="4">
    <source>
        <dbReference type="PROSITE" id="PS50930"/>
    </source>
</evidence>
<keyword evidence="2" id="KW-0597">Phosphoprotein</keyword>
<dbReference type="SUPFAM" id="SSF52172">
    <property type="entry name" value="CheY-like"/>
    <property type="match status" value="1"/>
</dbReference>
<evidence type="ECO:0000313" key="6">
    <source>
        <dbReference type="Proteomes" id="UP001152485"/>
    </source>
</evidence>